<dbReference type="Gene3D" id="3.40.50.1010">
    <property type="entry name" value="5'-nuclease"/>
    <property type="match status" value="1"/>
</dbReference>
<reference evidence="2 3" key="1">
    <citation type="submission" date="2019-03" db="EMBL/GenBank/DDBJ databases">
        <title>Paracraurococcus aquatilis NE82 genome sequence.</title>
        <authorList>
            <person name="Zhao Y."/>
            <person name="Du Z."/>
        </authorList>
    </citation>
    <scope>NUCLEOTIDE SEQUENCE [LARGE SCALE GENOMIC DNA]</scope>
    <source>
        <strain evidence="2 3">NE82</strain>
    </source>
</reference>
<sequence>MRLALDTNVLAYAEGVNGEDRKAIALDILRGFDGADVLVPAQALGELFVVLTRKARREPADARTAVLGWSDSYPVIGTTPAVMVEAMEIATTHRLALWDSVMLAAAAQADCRMLLSEDMQHGFTWRGVTVHNPFATTKL</sequence>
<dbReference type="InterPro" id="IPR002716">
    <property type="entry name" value="PIN_dom"/>
</dbReference>
<dbReference type="RefSeq" id="WP_132286667.1">
    <property type="nucleotide sequence ID" value="NZ_SKBM01000006.1"/>
</dbReference>
<comment type="caution">
    <text evidence="2">The sequence shown here is derived from an EMBL/GenBank/DDBJ whole genome shotgun (WGS) entry which is preliminary data.</text>
</comment>
<evidence type="ECO:0000259" key="1">
    <source>
        <dbReference type="Pfam" id="PF01850"/>
    </source>
</evidence>
<evidence type="ECO:0000313" key="3">
    <source>
        <dbReference type="Proteomes" id="UP000295023"/>
    </source>
</evidence>
<dbReference type="SUPFAM" id="SSF88723">
    <property type="entry name" value="PIN domain-like"/>
    <property type="match status" value="1"/>
</dbReference>
<evidence type="ECO:0000313" key="2">
    <source>
        <dbReference type="EMBL" id="TCZ63895.1"/>
    </source>
</evidence>
<gene>
    <name evidence="2" type="ORF">EXY23_07860</name>
</gene>
<feature type="domain" description="PIN" evidence="1">
    <location>
        <begin position="5"/>
        <end position="118"/>
    </location>
</feature>
<dbReference type="Pfam" id="PF01850">
    <property type="entry name" value="PIN"/>
    <property type="match status" value="1"/>
</dbReference>
<protein>
    <submittedName>
        <fullName evidence="2">PIN domain-containing protein</fullName>
    </submittedName>
</protein>
<dbReference type="InterPro" id="IPR029060">
    <property type="entry name" value="PIN-like_dom_sf"/>
</dbReference>
<dbReference type="OrthoDB" id="163436at2"/>
<proteinExistence type="predicted"/>
<keyword evidence="3" id="KW-1185">Reference proteome</keyword>
<dbReference type="CDD" id="cd18692">
    <property type="entry name" value="PIN_VapC-like"/>
    <property type="match status" value="1"/>
</dbReference>
<dbReference type="EMBL" id="SKBM01000006">
    <property type="protein sequence ID" value="TCZ63895.1"/>
    <property type="molecule type" value="Genomic_DNA"/>
</dbReference>
<accession>A0A4R4DRS4</accession>
<organism evidence="2 3">
    <name type="scientific">Roseicella aquatilis</name>
    <dbReference type="NCBI Taxonomy" id="2527868"/>
    <lineage>
        <taxon>Bacteria</taxon>
        <taxon>Pseudomonadati</taxon>
        <taxon>Pseudomonadota</taxon>
        <taxon>Alphaproteobacteria</taxon>
        <taxon>Acetobacterales</taxon>
        <taxon>Roseomonadaceae</taxon>
        <taxon>Roseicella</taxon>
    </lineage>
</organism>
<dbReference type="AlphaFoldDB" id="A0A4R4DRS4"/>
<name>A0A4R4DRS4_9PROT</name>
<dbReference type="Proteomes" id="UP000295023">
    <property type="component" value="Unassembled WGS sequence"/>
</dbReference>